<dbReference type="InterPro" id="IPR038721">
    <property type="entry name" value="IS701-like_DDE_dom"/>
</dbReference>
<dbReference type="AlphaFoldDB" id="X0ZHI8"/>
<gene>
    <name evidence="2" type="ORF">S01H1_76943</name>
</gene>
<dbReference type="Pfam" id="PF13546">
    <property type="entry name" value="DDE_5"/>
    <property type="match status" value="1"/>
</dbReference>
<evidence type="ECO:0000259" key="1">
    <source>
        <dbReference type="Pfam" id="PF13546"/>
    </source>
</evidence>
<reference evidence="2" key="1">
    <citation type="journal article" date="2014" name="Front. Microbiol.">
        <title>High frequency of phylogenetically diverse reductive dehalogenase-homologous genes in deep subseafloor sedimentary metagenomes.</title>
        <authorList>
            <person name="Kawai M."/>
            <person name="Futagami T."/>
            <person name="Toyoda A."/>
            <person name="Takaki Y."/>
            <person name="Nishi S."/>
            <person name="Hori S."/>
            <person name="Arai W."/>
            <person name="Tsubouchi T."/>
            <person name="Morono Y."/>
            <person name="Uchiyama I."/>
            <person name="Ito T."/>
            <person name="Fujiyama A."/>
            <person name="Inagaki F."/>
            <person name="Takami H."/>
        </authorList>
    </citation>
    <scope>NUCLEOTIDE SEQUENCE</scope>
    <source>
        <strain evidence="2">Expedition CK06-06</strain>
    </source>
</reference>
<accession>X0ZHI8</accession>
<dbReference type="PANTHER" id="PTHR33627:SF1">
    <property type="entry name" value="TRANSPOSASE"/>
    <property type="match status" value="1"/>
</dbReference>
<proteinExistence type="predicted"/>
<feature type="non-terminal residue" evidence="2">
    <location>
        <position position="146"/>
    </location>
</feature>
<dbReference type="EMBL" id="BARS01051690">
    <property type="protein sequence ID" value="GAG47816.1"/>
    <property type="molecule type" value="Genomic_DNA"/>
</dbReference>
<comment type="caution">
    <text evidence="2">The sequence shown here is derived from an EMBL/GenBank/DDBJ whole genome shotgun (WGS) entry which is preliminary data.</text>
</comment>
<sequence>MSRLRERASPPPLDLTEEDVLSLADELVAYHAEFAELFFRREQQQWALIYAEGLLHPDLRKSVEPLALSLEGGNVRPMQRFIGEGAWEDEPILRRHRELVAESLGTAGGVLIVDGTDFPKKGKYSVGVARQYCGATGKVDNCQAGV</sequence>
<organism evidence="2">
    <name type="scientific">marine sediment metagenome</name>
    <dbReference type="NCBI Taxonomy" id="412755"/>
    <lineage>
        <taxon>unclassified sequences</taxon>
        <taxon>metagenomes</taxon>
        <taxon>ecological metagenomes</taxon>
    </lineage>
</organism>
<dbReference type="InterPro" id="IPR039365">
    <property type="entry name" value="IS701-like"/>
</dbReference>
<evidence type="ECO:0000313" key="2">
    <source>
        <dbReference type="EMBL" id="GAG47816.1"/>
    </source>
</evidence>
<protein>
    <recommendedName>
        <fullName evidence="1">Transposase IS701-like DDE domain-containing protein</fullName>
    </recommendedName>
</protein>
<name>X0ZHI8_9ZZZZ</name>
<feature type="domain" description="Transposase IS701-like DDE" evidence="1">
    <location>
        <begin position="33"/>
        <end position="146"/>
    </location>
</feature>
<dbReference type="PANTHER" id="PTHR33627">
    <property type="entry name" value="TRANSPOSASE"/>
    <property type="match status" value="1"/>
</dbReference>